<dbReference type="AlphaFoldDB" id="A0A0E9RZA5"/>
<feature type="region of interest" description="Disordered" evidence="1">
    <location>
        <begin position="1"/>
        <end position="20"/>
    </location>
</feature>
<reference evidence="2" key="1">
    <citation type="submission" date="2014-11" db="EMBL/GenBank/DDBJ databases">
        <authorList>
            <person name="Amaro Gonzalez C."/>
        </authorList>
    </citation>
    <scope>NUCLEOTIDE SEQUENCE</scope>
</reference>
<dbReference type="EMBL" id="GBXM01074018">
    <property type="protein sequence ID" value="JAH34559.1"/>
    <property type="molecule type" value="Transcribed_RNA"/>
</dbReference>
<protein>
    <submittedName>
        <fullName evidence="2">Uncharacterized protein</fullName>
    </submittedName>
</protein>
<reference evidence="2" key="2">
    <citation type="journal article" date="2015" name="Fish Shellfish Immunol.">
        <title>Early steps in the European eel (Anguilla anguilla)-Vibrio vulnificus interaction in the gills: Role of the RtxA13 toxin.</title>
        <authorList>
            <person name="Callol A."/>
            <person name="Pajuelo D."/>
            <person name="Ebbesson L."/>
            <person name="Teles M."/>
            <person name="MacKenzie S."/>
            <person name="Amaro C."/>
        </authorList>
    </citation>
    <scope>NUCLEOTIDE SEQUENCE</scope>
</reference>
<accession>A0A0E9RZA5</accession>
<organism evidence="2">
    <name type="scientific">Anguilla anguilla</name>
    <name type="common">European freshwater eel</name>
    <name type="synonym">Muraena anguilla</name>
    <dbReference type="NCBI Taxonomy" id="7936"/>
    <lineage>
        <taxon>Eukaryota</taxon>
        <taxon>Metazoa</taxon>
        <taxon>Chordata</taxon>
        <taxon>Craniata</taxon>
        <taxon>Vertebrata</taxon>
        <taxon>Euteleostomi</taxon>
        <taxon>Actinopterygii</taxon>
        <taxon>Neopterygii</taxon>
        <taxon>Teleostei</taxon>
        <taxon>Anguilliformes</taxon>
        <taxon>Anguillidae</taxon>
        <taxon>Anguilla</taxon>
    </lineage>
</organism>
<sequence length="55" mass="6357">MCAHSNNPKHILNTPGSNKTSMKECVCLEDISKPLYHLITDKKTRSHWLVGWYTE</sequence>
<evidence type="ECO:0000313" key="2">
    <source>
        <dbReference type="EMBL" id="JAH34559.1"/>
    </source>
</evidence>
<proteinExistence type="predicted"/>
<evidence type="ECO:0000256" key="1">
    <source>
        <dbReference type="SAM" id="MobiDB-lite"/>
    </source>
</evidence>
<name>A0A0E9RZA5_ANGAN</name>